<accession>A0ABM1EVV8</accession>
<name>A0ABM1EVV8_PRICU</name>
<dbReference type="Pfam" id="PF00732">
    <property type="entry name" value="GMC_oxred_N"/>
    <property type="match status" value="1"/>
</dbReference>
<dbReference type="Proteomes" id="UP000695022">
    <property type="component" value="Unplaced"/>
</dbReference>
<dbReference type="PIRSF" id="PIRSF000137">
    <property type="entry name" value="Alcohol_oxidase"/>
    <property type="match status" value="1"/>
</dbReference>
<reference evidence="8" key="1">
    <citation type="submission" date="2025-08" db="UniProtKB">
        <authorList>
            <consortium name="RefSeq"/>
        </authorList>
    </citation>
    <scope>IDENTIFICATION</scope>
</reference>
<keyword evidence="3" id="KW-0285">Flavoprotein</keyword>
<dbReference type="InterPro" id="IPR036188">
    <property type="entry name" value="FAD/NAD-bd_sf"/>
</dbReference>
<dbReference type="SUPFAM" id="SSF54373">
    <property type="entry name" value="FAD-linked reductases, C-terminal domain"/>
    <property type="match status" value="1"/>
</dbReference>
<comment type="cofactor">
    <cofactor evidence="1">
        <name>FAD</name>
        <dbReference type="ChEBI" id="CHEBI:57692"/>
    </cofactor>
</comment>
<feature type="chain" id="PRO_5046135771" evidence="5">
    <location>
        <begin position="25"/>
        <end position="596"/>
    </location>
</feature>
<protein>
    <submittedName>
        <fullName evidence="8">Glucose dehydrogenase [FAD, quinone]-like</fullName>
    </submittedName>
</protein>
<comment type="similarity">
    <text evidence="2">Belongs to the GMC oxidoreductase family.</text>
</comment>
<keyword evidence="7" id="KW-1185">Reference proteome</keyword>
<feature type="domain" description="Glucose-methanol-choline oxidoreductase N-terminal" evidence="6">
    <location>
        <begin position="290"/>
        <end position="304"/>
    </location>
</feature>
<dbReference type="RefSeq" id="XP_014676329.1">
    <property type="nucleotide sequence ID" value="XM_014820843.1"/>
</dbReference>
<dbReference type="SUPFAM" id="SSF51905">
    <property type="entry name" value="FAD/NAD(P)-binding domain"/>
    <property type="match status" value="1"/>
</dbReference>
<feature type="signal peptide" evidence="5">
    <location>
        <begin position="1"/>
        <end position="24"/>
    </location>
</feature>
<organism evidence="7 8">
    <name type="scientific">Priapulus caudatus</name>
    <name type="common">Priapulid worm</name>
    <dbReference type="NCBI Taxonomy" id="37621"/>
    <lineage>
        <taxon>Eukaryota</taxon>
        <taxon>Metazoa</taxon>
        <taxon>Ecdysozoa</taxon>
        <taxon>Scalidophora</taxon>
        <taxon>Priapulida</taxon>
        <taxon>Priapulimorpha</taxon>
        <taxon>Priapulimorphida</taxon>
        <taxon>Priapulidae</taxon>
        <taxon>Priapulus</taxon>
    </lineage>
</organism>
<evidence type="ECO:0000256" key="3">
    <source>
        <dbReference type="ARBA" id="ARBA00022630"/>
    </source>
</evidence>
<evidence type="ECO:0000259" key="6">
    <source>
        <dbReference type="PROSITE" id="PS00624"/>
    </source>
</evidence>
<evidence type="ECO:0000256" key="5">
    <source>
        <dbReference type="SAM" id="SignalP"/>
    </source>
</evidence>
<dbReference type="GeneID" id="106816261"/>
<dbReference type="PANTHER" id="PTHR11552">
    <property type="entry name" value="GLUCOSE-METHANOL-CHOLINE GMC OXIDOREDUCTASE"/>
    <property type="match status" value="1"/>
</dbReference>
<keyword evidence="5" id="KW-0732">Signal</keyword>
<dbReference type="PANTHER" id="PTHR11552:SF147">
    <property type="entry name" value="CHOLINE DEHYDROGENASE, MITOCHONDRIAL"/>
    <property type="match status" value="1"/>
</dbReference>
<dbReference type="Pfam" id="PF05199">
    <property type="entry name" value="GMC_oxred_C"/>
    <property type="match status" value="1"/>
</dbReference>
<evidence type="ECO:0000313" key="7">
    <source>
        <dbReference type="Proteomes" id="UP000695022"/>
    </source>
</evidence>
<evidence type="ECO:0000256" key="1">
    <source>
        <dbReference type="ARBA" id="ARBA00001974"/>
    </source>
</evidence>
<gene>
    <name evidence="8" type="primary">LOC106816261</name>
</gene>
<dbReference type="InterPro" id="IPR012132">
    <property type="entry name" value="GMC_OxRdtase"/>
</dbReference>
<sequence length="596" mass="65081">MTNKVVLPLVVLIAAVLYIRIGQRQKYSVEDPDDVYDYIIGGGGTAGCVLANRLSEDPDVKVLLVEAGGEPDGNTQIDMPALNIYLRHSKVDWDYKTVPQKFSCNACENKKSLVPRGKVLGGSSCINFMVHTRGPPESYNTWAKMGATGWSYNDVLPYFMKSEDMQIPELMNSKYHSVGGPLTITESASGVLSELFLQAGRELGYKVGDLNGENPHGFMRAQANIKDGVRVDAAKAFLKPALHRSNLHVITHAHVTKVMFEGKRAVGLQFIHGAEKKQARASREVILSAGTIGSPHILLLSGVGPKEQLDQFNIPAVADLPVGKHLQDHVGVLFEFFMEKNVSVIKEDMLSLQSRLAWILFGKGPHASNGVEGMAYVNARGGKNERTLPDTQLLLTSFGGGSDSEDTAYSLLGLERKFIKDSNFAAQENRHLFGLLPILSNPKSVGEIRLRTRDPLDYPLIDPRYFEDEQDVKTMVAGIKLAIRVGESKPFKSVGASINPEFWKVPGCTQHGKGDKYLECVVRTMCAIVYHSTGTCKMGASKDPSAVVDPQLRVRGVEGLRVVDASIMPEIVAGNTHAPVIMIAEKAADMIRGAQN</sequence>
<dbReference type="Gene3D" id="3.50.50.60">
    <property type="entry name" value="FAD/NAD(P)-binding domain"/>
    <property type="match status" value="1"/>
</dbReference>
<dbReference type="InterPro" id="IPR007867">
    <property type="entry name" value="GMC_OxRtase_C"/>
</dbReference>
<dbReference type="InterPro" id="IPR000172">
    <property type="entry name" value="GMC_OxRdtase_N"/>
</dbReference>
<proteinExistence type="inferred from homology"/>
<dbReference type="PROSITE" id="PS00624">
    <property type="entry name" value="GMC_OXRED_2"/>
    <property type="match status" value="1"/>
</dbReference>
<keyword evidence="4" id="KW-0274">FAD</keyword>
<evidence type="ECO:0000256" key="2">
    <source>
        <dbReference type="ARBA" id="ARBA00010790"/>
    </source>
</evidence>
<evidence type="ECO:0000256" key="4">
    <source>
        <dbReference type="ARBA" id="ARBA00022827"/>
    </source>
</evidence>
<evidence type="ECO:0000313" key="8">
    <source>
        <dbReference type="RefSeq" id="XP_014676329.1"/>
    </source>
</evidence>
<dbReference type="Gene3D" id="3.30.560.10">
    <property type="entry name" value="Glucose Oxidase, domain 3"/>
    <property type="match status" value="1"/>
</dbReference>